<dbReference type="PANTHER" id="PTHR11070">
    <property type="entry name" value="UVRD / RECB / PCRA DNA HELICASE FAMILY MEMBER"/>
    <property type="match status" value="1"/>
</dbReference>
<dbReference type="Proteomes" id="UP000315901">
    <property type="component" value="Unassembled WGS sequence"/>
</dbReference>
<dbReference type="InterPro" id="IPR014017">
    <property type="entry name" value="DNA_helicase_UvrD-like_C"/>
</dbReference>
<evidence type="ECO:0000256" key="9">
    <source>
        <dbReference type="ARBA" id="ARBA00022842"/>
    </source>
</evidence>
<sequence>MSQPAHILAPLTFPLSGSALIEASAGTGKTYTLALLYLRLVLQHGGQNRFDKPLLPPNILVVTFTKAATRELRDRIRARLVEAASYFRGDLTDQQVDDLLITLKQDTLAQQDLSSAARQLDIAAEWMDEAAVSTIHSWCSRVLSEHAFYSGLSFSQTLVENEKPLIIQACEDYWRENIFPLQEEPLRQVLSFFKAPDALYQLAKGLIYQVESIPQVDPDLGARIVAILKERKEAIQALKEAVTQAIPVLEQEFAAANKAKLYKAASLKKNHLSDTLAKLSQWGATEQEELDLLPSLFKGKTFDKIALVDTSIWHDPSNIPISSDAAKVLADLPEQIKALTTPREYLIAHAVHWIAKRVEDEKAQQGVLSQNDLLIKLDQALQGPGGGRLAEVIRQQFPVALVDEFQDTDPVQYRIFNQIYRVADPYPQTGFFMIGDPKQAIYRFRGADIFTYLAAKQDTGDRQYTLNTNFRSAPGLVEKVNAYFEFAEENHPKGAFLFKSKERNPIGFHPVNAGRSAEIGLYLNDEKYPEQCLWFTPPTDEDGVEQKWDRAEMTANEVANWLTLSQAGSAQLDVGKGRRPLVPSDFAILVHNGTQAKQIRRALFQLGVSSVYLSDSNDVFDTDEANDVLAVLRAMAEPFNSFHLRIALGTRLMGMQLDQLDRLNRDEVFWEEQIELFRSYHQHWHQFGIMAVLHRFYYDRKVAARYLSAPNGERSITDLFHITELLQQATETIHGQQALIHHLEQCITAEKSGVESTQQRLESDADLVQVVTVHKSKGLQYPIVMLPYFDHVREVKAKDAYVDYHDHKGNLVLALKPEDHDLEQADAERLAEDVRKLYVAMTRGICAQWLAVEEPKGKKDEPAQLTSAAHVLMGFKDGMVLNQYFGLTDAFTMVEPITMASAFQPQQQDSYRPARQVTHKDIKPWWISSYSALSFSGSKTKDQGETVAEVAKDEQANDDDDTFVGQELQLDTSGSIMHRLPKGSHIGTFLHGLIEWAAEQRYMDESGQGHFGFAAASHRNNEQRLNTLRARCRNRGLEHEAQDLSDWLSAFLQQEWQLNRLPDGTGPSFKLTDLTPQQVAVEMEFMFSANEVNTRLMDQLVCEHTWQGAPRPVANFQRISGMLKGFIDMVAEIEGRYYVVDWKSNFLGSGDEAYHDSALQQALLKKRYDLQYVLYLLALHRHLRDRVQGYNYDTHIGGAVYFFLRGWQNPETQGLVMDKPPKSLIEKLDKLFAGVNYETQDDEEAANV</sequence>
<keyword evidence="11 15" id="KW-0234">DNA repair</keyword>
<dbReference type="GO" id="GO:0043138">
    <property type="term" value="F:3'-5' DNA helicase activity"/>
    <property type="evidence" value="ECO:0007669"/>
    <property type="project" value="UniProtKB-UniRule"/>
</dbReference>
<keyword evidence="9 15" id="KW-0460">Magnesium</keyword>
<comment type="miscellaneous">
    <text evidence="15">In the RecBCD complex, RecB has a slow 3'-5' helicase, an exonuclease activity and loads RecA onto ssDNA, RecD has a fast 5'-3' helicase activity, while RecC stimulates the ATPase and processivity of the RecB helicase and contributes to recognition of the Chi site.</text>
</comment>
<dbReference type="NCBIfam" id="TIGR00609">
    <property type="entry name" value="recB"/>
    <property type="match status" value="1"/>
</dbReference>
<dbReference type="InterPro" id="IPR004586">
    <property type="entry name" value="RecB"/>
</dbReference>
<keyword evidence="7 15" id="KW-0269">Exonuclease</keyword>
<gene>
    <name evidence="15 19" type="primary">recB</name>
    <name evidence="19" type="ORF">FJM67_10265</name>
</gene>
<comment type="caution">
    <text evidence="19">The sequence shown here is derived from an EMBL/GenBank/DDBJ whole genome shotgun (WGS) entry which is preliminary data.</text>
</comment>
<feature type="binding site" evidence="15">
    <location>
        <position position="1128"/>
    </location>
    <ligand>
        <name>Mg(2+)</name>
        <dbReference type="ChEBI" id="CHEBI:18420"/>
    </ligand>
</feature>
<dbReference type="Pfam" id="PF13361">
    <property type="entry name" value="UvrD_C"/>
    <property type="match status" value="1"/>
</dbReference>
<comment type="subunit">
    <text evidence="15">Heterotrimer of RecB, RecC and RecD. All subunits contribute to DNA-binding. Interacts with RecA.</text>
</comment>
<feature type="binding site" evidence="16">
    <location>
        <begin position="23"/>
        <end position="30"/>
    </location>
    <ligand>
        <name>ATP</name>
        <dbReference type="ChEBI" id="CHEBI:30616"/>
    </ligand>
</feature>
<keyword evidence="6 15" id="KW-0347">Helicase</keyword>
<dbReference type="InterPro" id="IPR000212">
    <property type="entry name" value="DNA_helicase_UvrD/REP"/>
</dbReference>
<dbReference type="SUPFAM" id="SSF52540">
    <property type="entry name" value="P-loop containing nucleoside triphosphate hydrolases"/>
    <property type="match status" value="1"/>
</dbReference>
<dbReference type="Gene3D" id="1.10.3170.10">
    <property type="entry name" value="Recbcd, chain B, domain 2"/>
    <property type="match status" value="1"/>
</dbReference>
<dbReference type="Gene3D" id="1.10.486.10">
    <property type="entry name" value="PCRA, domain 4"/>
    <property type="match status" value="1"/>
</dbReference>
<dbReference type="GO" id="GO:0000724">
    <property type="term" value="P:double-strand break repair via homologous recombination"/>
    <property type="evidence" value="ECO:0007669"/>
    <property type="project" value="UniProtKB-UniRule"/>
</dbReference>
<keyword evidence="12 15" id="KW-0413">Isomerase</keyword>
<evidence type="ECO:0000259" key="18">
    <source>
        <dbReference type="PROSITE" id="PS51217"/>
    </source>
</evidence>
<dbReference type="InterPro" id="IPR011604">
    <property type="entry name" value="PDDEXK-like_dom_sf"/>
</dbReference>
<feature type="active site" description="For nuclease activity" evidence="15">
    <location>
        <position position="1141"/>
    </location>
</feature>
<dbReference type="PROSITE" id="PS51198">
    <property type="entry name" value="UVRD_HELICASE_ATP_BIND"/>
    <property type="match status" value="1"/>
</dbReference>
<feature type="region of interest" description="DNA-binding and helicase activity, interacts with RecC" evidence="15">
    <location>
        <begin position="1"/>
        <end position="900"/>
    </location>
</feature>
<dbReference type="GO" id="GO:0016887">
    <property type="term" value="F:ATP hydrolysis activity"/>
    <property type="evidence" value="ECO:0007669"/>
    <property type="project" value="RHEA"/>
</dbReference>
<evidence type="ECO:0000256" key="11">
    <source>
        <dbReference type="ARBA" id="ARBA00023204"/>
    </source>
</evidence>
<protein>
    <recommendedName>
        <fullName evidence="15">RecBCD enzyme subunit RecB</fullName>
        <ecNumber evidence="15">3.1.11.5</ecNumber>
        <ecNumber evidence="15">5.6.2.4</ecNumber>
    </recommendedName>
    <alternativeName>
        <fullName evidence="15">DNA 3'-5' helicase subunit RecB</fullName>
    </alternativeName>
    <alternativeName>
        <fullName evidence="15">Exonuclease V subunit RecB</fullName>
        <shortName evidence="15">ExoV subunit RecB</shortName>
    </alternativeName>
    <alternativeName>
        <fullName evidence="15">Helicase/nuclease RecBCD subunit RecB</fullName>
    </alternativeName>
</protein>
<evidence type="ECO:0000256" key="1">
    <source>
        <dbReference type="ARBA" id="ARBA00022722"/>
    </source>
</evidence>
<dbReference type="Pfam" id="PF12705">
    <property type="entry name" value="PDDEXK_1"/>
    <property type="match status" value="1"/>
</dbReference>
<dbReference type="CDD" id="cd22352">
    <property type="entry name" value="RecB_C-like"/>
    <property type="match status" value="1"/>
</dbReference>
<evidence type="ECO:0000256" key="16">
    <source>
        <dbReference type="PROSITE-ProRule" id="PRU00560"/>
    </source>
</evidence>
<evidence type="ECO:0000256" key="10">
    <source>
        <dbReference type="ARBA" id="ARBA00023125"/>
    </source>
</evidence>
<dbReference type="GO" id="GO:0009338">
    <property type="term" value="C:exodeoxyribonuclease V complex"/>
    <property type="evidence" value="ECO:0007669"/>
    <property type="project" value="TreeGrafter"/>
</dbReference>
<keyword evidence="8 15" id="KW-0067">ATP-binding</keyword>
<dbReference type="EMBL" id="VFRR01000018">
    <property type="protein sequence ID" value="TPE50687.1"/>
    <property type="molecule type" value="Genomic_DNA"/>
</dbReference>
<dbReference type="GO" id="GO:0000287">
    <property type="term" value="F:magnesium ion binding"/>
    <property type="evidence" value="ECO:0007669"/>
    <property type="project" value="UniProtKB-UniRule"/>
</dbReference>
<dbReference type="HAMAP" id="MF_01485">
    <property type="entry name" value="RecB"/>
    <property type="match status" value="1"/>
</dbReference>
<evidence type="ECO:0000256" key="12">
    <source>
        <dbReference type="ARBA" id="ARBA00023235"/>
    </source>
</evidence>
<dbReference type="OrthoDB" id="9810135at2"/>
<evidence type="ECO:0000256" key="2">
    <source>
        <dbReference type="ARBA" id="ARBA00022723"/>
    </source>
</evidence>
<evidence type="ECO:0000256" key="7">
    <source>
        <dbReference type="ARBA" id="ARBA00022839"/>
    </source>
</evidence>
<dbReference type="Gene3D" id="3.90.320.10">
    <property type="match status" value="1"/>
</dbReference>
<keyword evidence="10 15" id="KW-0238">DNA-binding</keyword>
<dbReference type="Pfam" id="PF00580">
    <property type="entry name" value="UvrD-helicase"/>
    <property type="match status" value="1"/>
</dbReference>
<feature type="domain" description="UvrD-like helicase C-terminal" evidence="18">
    <location>
        <begin position="512"/>
        <end position="778"/>
    </location>
</feature>
<dbReference type="GO" id="GO:0003677">
    <property type="term" value="F:DNA binding"/>
    <property type="evidence" value="ECO:0007669"/>
    <property type="project" value="UniProtKB-UniRule"/>
</dbReference>
<evidence type="ECO:0000256" key="14">
    <source>
        <dbReference type="ARBA" id="ARBA00048988"/>
    </source>
</evidence>
<proteinExistence type="inferred from homology"/>
<dbReference type="InterPro" id="IPR027417">
    <property type="entry name" value="P-loop_NTPase"/>
</dbReference>
<evidence type="ECO:0000259" key="17">
    <source>
        <dbReference type="PROSITE" id="PS51198"/>
    </source>
</evidence>
<name>A0A501WTM0_9GAMM</name>
<dbReference type="InterPro" id="IPR038726">
    <property type="entry name" value="PDDEXK_AddAB-type"/>
</dbReference>
<evidence type="ECO:0000256" key="8">
    <source>
        <dbReference type="ARBA" id="ARBA00022840"/>
    </source>
</evidence>
<comment type="cofactor">
    <cofactor evidence="15">
        <name>Mg(2+)</name>
        <dbReference type="ChEBI" id="CHEBI:18420"/>
    </cofactor>
    <text evidence="15">Binds 1 Mg(2+) ion per subunit.</text>
</comment>
<dbReference type="PANTHER" id="PTHR11070:SF23">
    <property type="entry name" value="RECBCD ENZYME SUBUNIT RECB"/>
    <property type="match status" value="1"/>
</dbReference>
<feature type="binding site" evidence="15">
    <location>
        <position position="991"/>
    </location>
    <ligand>
        <name>Mg(2+)</name>
        <dbReference type="ChEBI" id="CHEBI:18420"/>
    </ligand>
</feature>
<dbReference type="GO" id="GO:0008854">
    <property type="term" value="F:exodeoxyribonuclease V activity"/>
    <property type="evidence" value="ECO:0007669"/>
    <property type="project" value="UniProtKB-EC"/>
</dbReference>
<keyword evidence="5 15" id="KW-0378">Hydrolase</keyword>
<dbReference type="EC" id="5.6.2.4" evidence="15"/>
<dbReference type="InterPro" id="IPR011335">
    <property type="entry name" value="Restrct_endonuc-II-like"/>
</dbReference>
<keyword evidence="20" id="KW-1185">Reference proteome</keyword>
<keyword evidence="2 15" id="KW-0479">Metal-binding</keyword>
<feature type="domain" description="UvrD-like helicase ATP-binding" evidence="17">
    <location>
        <begin position="2"/>
        <end position="473"/>
    </location>
</feature>
<dbReference type="GO" id="GO:0005829">
    <property type="term" value="C:cytosol"/>
    <property type="evidence" value="ECO:0007669"/>
    <property type="project" value="TreeGrafter"/>
</dbReference>
<evidence type="ECO:0000256" key="3">
    <source>
        <dbReference type="ARBA" id="ARBA00022741"/>
    </source>
</evidence>
<comment type="catalytic activity">
    <reaction evidence="14 15">
        <text>ATP + H2O = ADP + phosphate + H(+)</text>
        <dbReference type="Rhea" id="RHEA:13065"/>
        <dbReference type="ChEBI" id="CHEBI:15377"/>
        <dbReference type="ChEBI" id="CHEBI:15378"/>
        <dbReference type="ChEBI" id="CHEBI:30616"/>
        <dbReference type="ChEBI" id="CHEBI:43474"/>
        <dbReference type="ChEBI" id="CHEBI:456216"/>
        <dbReference type="EC" id="5.6.2.4"/>
    </reaction>
</comment>
<dbReference type="RefSeq" id="WP_140589016.1">
    <property type="nucleotide sequence ID" value="NZ_VFRR01000018.1"/>
</dbReference>
<keyword evidence="4 15" id="KW-0227">DNA damage</keyword>
<dbReference type="AlphaFoldDB" id="A0A501WTM0"/>
<evidence type="ECO:0000256" key="6">
    <source>
        <dbReference type="ARBA" id="ARBA00022806"/>
    </source>
</evidence>
<evidence type="ECO:0000256" key="15">
    <source>
        <dbReference type="HAMAP-Rule" id="MF_01485"/>
    </source>
</evidence>
<dbReference type="EC" id="3.1.11.5" evidence="15"/>
<feature type="binding site" evidence="15">
    <location>
        <position position="1141"/>
    </location>
    <ligand>
        <name>Mg(2+)</name>
        <dbReference type="ChEBI" id="CHEBI:18420"/>
    </ligand>
</feature>
<comment type="domain">
    <text evidence="15">The C-terminal domain has nuclease activity and interacts with RecD. It interacts with RecA, facilitating its loading onto ssDNA.</text>
</comment>
<reference evidence="19 20" key="1">
    <citation type="submission" date="2019-06" db="EMBL/GenBank/DDBJ databases">
        <title>A novel bacterium of genus Marinomonas, isolated from coastal sand.</title>
        <authorList>
            <person name="Huang H."/>
            <person name="Mo K."/>
            <person name="Hu Y."/>
        </authorList>
    </citation>
    <scope>NUCLEOTIDE SEQUENCE [LARGE SCALE GENOMIC DNA]</scope>
    <source>
        <strain evidence="19 20">HB171799</strain>
    </source>
</reference>
<evidence type="ECO:0000256" key="13">
    <source>
        <dbReference type="ARBA" id="ARBA00034617"/>
    </source>
</evidence>
<dbReference type="PROSITE" id="PS51217">
    <property type="entry name" value="UVRD_HELICASE_CTER"/>
    <property type="match status" value="1"/>
</dbReference>
<accession>A0A501WTM0</accession>
<comment type="domain">
    <text evidence="15">The N-terminal DNA-binding domain is a ssDNA-dependent ATPase and has ATP-dependent 3'-5' helicase function. This domain interacts with RecC.</text>
</comment>
<comment type="catalytic activity">
    <reaction evidence="13 15">
        <text>Couples ATP hydrolysis with the unwinding of duplex DNA by translocating in the 3'-5' direction.</text>
        <dbReference type="EC" id="5.6.2.4"/>
    </reaction>
</comment>
<dbReference type="InterPro" id="IPR014016">
    <property type="entry name" value="UvrD-like_ATP-bd"/>
</dbReference>
<dbReference type="Gene3D" id="3.40.50.300">
    <property type="entry name" value="P-loop containing nucleotide triphosphate hydrolases"/>
    <property type="match status" value="2"/>
</dbReference>
<evidence type="ECO:0000313" key="19">
    <source>
        <dbReference type="EMBL" id="TPE50687.1"/>
    </source>
</evidence>
<comment type="catalytic activity">
    <reaction evidence="15">
        <text>Exonucleolytic cleavage (in the presence of ATP) in either 5'- to 3'- or 3'- to 5'-direction to yield 5'-phosphooligonucleotides.</text>
        <dbReference type="EC" id="3.1.11.5"/>
    </reaction>
</comment>
<comment type="function">
    <text evidence="15">A helicase/nuclease that prepares dsDNA breaks (DSB) for recombinational DNA repair. Binds to DSBs and unwinds DNA via a highly rapid and processive ATP-dependent bidirectional helicase activity. Unwinds dsDNA until it encounters a Chi (crossover hotspot instigator) sequence from the 3' direction. Cuts ssDNA a few nucleotides 3' to the Chi site. The properties and activities of the enzyme are changed at Chi. The Chi-altered holoenzyme produces a long 3'-ssDNA overhang and facilitates RecA-binding to the ssDNA for homologous DNA recombination and repair. Holoenzyme degrades any linearized DNA that is unable to undergo homologous recombination. In the holoenzyme this subunit contributes ATPase, 3'-5' helicase, exonuclease activity and loads RecA onto ssDNA.</text>
</comment>
<organism evidence="19 20">
    <name type="scientific">Maribrevibacterium harenarium</name>
    <dbReference type="NCBI Taxonomy" id="2589817"/>
    <lineage>
        <taxon>Bacteria</taxon>
        <taxon>Pseudomonadati</taxon>
        <taxon>Pseudomonadota</taxon>
        <taxon>Gammaproteobacteria</taxon>
        <taxon>Oceanospirillales</taxon>
        <taxon>Oceanospirillaceae</taxon>
        <taxon>Maribrevibacterium</taxon>
    </lineage>
</organism>
<keyword evidence="3 15" id="KW-0547">Nucleotide-binding</keyword>
<evidence type="ECO:0000256" key="4">
    <source>
        <dbReference type="ARBA" id="ARBA00022763"/>
    </source>
</evidence>
<keyword evidence="1 15" id="KW-0540">Nuclease</keyword>
<evidence type="ECO:0000256" key="5">
    <source>
        <dbReference type="ARBA" id="ARBA00022801"/>
    </source>
</evidence>
<dbReference type="SUPFAM" id="SSF52980">
    <property type="entry name" value="Restriction endonuclease-like"/>
    <property type="match status" value="1"/>
</dbReference>
<feature type="region of interest" description="Nuclease activity, interacts with RecD and RecA" evidence="15">
    <location>
        <begin position="924"/>
        <end position="1248"/>
    </location>
</feature>
<evidence type="ECO:0000313" key="20">
    <source>
        <dbReference type="Proteomes" id="UP000315901"/>
    </source>
</evidence>
<comment type="similarity">
    <text evidence="15">Belongs to the helicase family. UvrD subfamily.</text>
</comment>
<dbReference type="GO" id="GO:0005524">
    <property type="term" value="F:ATP binding"/>
    <property type="evidence" value="ECO:0007669"/>
    <property type="project" value="UniProtKB-UniRule"/>
</dbReference>